<evidence type="ECO:0000313" key="2">
    <source>
        <dbReference type="Proteomes" id="UP001161406"/>
    </source>
</evidence>
<comment type="caution">
    <text evidence="1">The sequence shown here is derived from an EMBL/GenBank/DDBJ whole genome shotgun (WGS) entry which is preliminary data.</text>
</comment>
<sequence>MTESATAHQLKDACEQLLSDAQNPDDVTVRRITELARTNVGAVNYHFGSLERLILSVGERVYLRLNAERLTLLAQAVARNQPQPADAASLIAALVGPSIRWSLDPKSSYRVLKHMTTIAQASHHPEIFNPIVEDVEHHRTFIPHFRLVAPWLSDVDVGFRISCILGVRSQIIRSRHRTEMLTSNAIDLGNPQVVLEQVVAATAPMFTVPPQPYPNGVSIPSRH</sequence>
<evidence type="ECO:0000313" key="1">
    <source>
        <dbReference type="EMBL" id="GLQ09720.1"/>
    </source>
</evidence>
<dbReference type="SUPFAM" id="SSF48498">
    <property type="entry name" value="Tetracyclin repressor-like, C-terminal domain"/>
    <property type="match status" value="1"/>
</dbReference>
<keyword evidence="2" id="KW-1185">Reference proteome</keyword>
<reference evidence="1" key="2">
    <citation type="submission" date="2023-01" db="EMBL/GenBank/DDBJ databases">
        <title>Draft genome sequence of Devosia yakushimensis strain NBRC 103855.</title>
        <authorList>
            <person name="Sun Q."/>
            <person name="Mori K."/>
        </authorList>
    </citation>
    <scope>NUCLEOTIDE SEQUENCE</scope>
    <source>
        <strain evidence="1">NBRC 103855</strain>
    </source>
</reference>
<dbReference type="InterPro" id="IPR036271">
    <property type="entry name" value="Tet_transcr_reg_TetR-rel_C_sf"/>
</dbReference>
<dbReference type="Proteomes" id="UP001161406">
    <property type="component" value="Unassembled WGS sequence"/>
</dbReference>
<name>A0ABQ5UC98_9HYPH</name>
<protein>
    <submittedName>
        <fullName evidence="1">TetR family transcriptional regulator</fullName>
    </submittedName>
</protein>
<dbReference type="Gene3D" id="1.10.357.10">
    <property type="entry name" value="Tetracycline Repressor, domain 2"/>
    <property type="match status" value="1"/>
</dbReference>
<dbReference type="SUPFAM" id="SSF46689">
    <property type="entry name" value="Homeodomain-like"/>
    <property type="match status" value="1"/>
</dbReference>
<accession>A0ABQ5UC98</accession>
<organism evidence="1 2">
    <name type="scientific">Devosia yakushimensis</name>
    <dbReference type="NCBI Taxonomy" id="470028"/>
    <lineage>
        <taxon>Bacteria</taxon>
        <taxon>Pseudomonadati</taxon>
        <taxon>Pseudomonadota</taxon>
        <taxon>Alphaproteobacteria</taxon>
        <taxon>Hyphomicrobiales</taxon>
        <taxon>Devosiaceae</taxon>
        <taxon>Devosia</taxon>
    </lineage>
</organism>
<dbReference type="InterPro" id="IPR009057">
    <property type="entry name" value="Homeodomain-like_sf"/>
</dbReference>
<proteinExistence type="predicted"/>
<gene>
    <name evidence="1" type="ORF">GCM10007913_16520</name>
</gene>
<dbReference type="EMBL" id="BSNG01000001">
    <property type="protein sequence ID" value="GLQ09720.1"/>
    <property type="molecule type" value="Genomic_DNA"/>
</dbReference>
<dbReference type="RefSeq" id="WP_284389746.1">
    <property type="nucleotide sequence ID" value="NZ_BSNG01000001.1"/>
</dbReference>
<reference evidence="1" key="1">
    <citation type="journal article" date="2014" name="Int. J. Syst. Evol. Microbiol.">
        <title>Complete genome of a new Firmicutes species belonging to the dominant human colonic microbiota ('Ruminococcus bicirculans') reveals two chromosomes and a selective capacity to utilize plant glucans.</title>
        <authorList>
            <consortium name="NISC Comparative Sequencing Program"/>
            <person name="Wegmann U."/>
            <person name="Louis P."/>
            <person name="Goesmann A."/>
            <person name="Henrissat B."/>
            <person name="Duncan S.H."/>
            <person name="Flint H.J."/>
        </authorList>
    </citation>
    <scope>NUCLEOTIDE SEQUENCE</scope>
    <source>
        <strain evidence="1">NBRC 103855</strain>
    </source>
</reference>